<dbReference type="Gene3D" id="3.40.50.450">
    <property type="match status" value="1"/>
</dbReference>
<dbReference type="InterPro" id="IPR036388">
    <property type="entry name" value="WH-like_DNA-bd_sf"/>
</dbReference>
<dbReference type="Pfam" id="PF02481">
    <property type="entry name" value="DNA_processg_A"/>
    <property type="match status" value="1"/>
</dbReference>
<dbReference type="Gene3D" id="1.10.10.10">
    <property type="entry name" value="Winged helix-like DNA-binding domain superfamily/Winged helix DNA-binding domain"/>
    <property type="match status" value="1"/>
</dbReference>
<accession>A0A7C2P043</accession>
<comment type="caution">
    <text evidence="4">The sequence shown here is derived from an EMBL/GenBank/DDBJ whole genome shotgun (WGS) entry which is preliminary data.</text>
</comment>
<dbReference type="InterPro" id="IPR010994">
    <property type="entry name" value="RuvA_2-like"/>
</dbReference>
<feature type="domain" description="DprA winged helix" evidence="3">
    <location>
        <begin position="295"/>
        <end position="348"/>
    </location>
</feature>
<dbReference type="SUPFAM" id="SSF47781">
    <property type="entry name" value="RuvA domain 2-like"/>
    <property type="match status" value="1"/>
</dbReference>
<gene>
    <name evidence="4" type="primary">dprA</name>
    <name evidence="4" type="ORF">ENQ77_02070</name>
    <name evidence="5" type="ORF">ENU66_08810</name>
</gene>
<protein>
    <submittedName>
        <fullName evidence="4">DNA-protecting protein DprA</fullName>
    </submittedName>
</protein>
<dbReference type="AlphaFoldDB" id="A0A7C2P043"/>
<feature type="domain" description="Smf/DprA SLOG" evidence="2">
    <location>
        <begin position="74"/>
        <end position="281"/>
    </location>
</feature>
<dbReference type="EMBL" id="DTDJ01000051">
    <property type="protein sequence ID" value="HGL18413.1"/>
    <property type="molecule type" value="Genomic_DNA"/>
</dbReference>
<dbReference type="EMBL" id="DSOL01000055">
    <property type="protein sequence ID" value="HEN27453.1"/>
    <property type="molecule type" value="Genomic_DNA"/>
</dbReference>
<dbReference type="NCBIfam" id="TIGR00732">
    <property type="entry name" value="dprA"/>
    <property type="match status" value="1"/>
</dbReference>
<dbReference type="Pfam" id="PF17782">
    <property type="entry name" value="WHD_DprA"/>
    <property type="match status" value="1"/>
</dbReference>
<dbReference type="InterPro" id="IPR057666">
    <property type="entry name" value="DrpA_SLOG"/>
</dbReference>
<comment type="similarity">
    <text evidence="1">Belongs to the DprA/Smf family.</text>
</comment>
<organism evidence="4">
    <name type="scientific">candidate division WOR-3 bacterium</name>
    <dbReference type="NCBI Taxonomy" id="2052148"/>
    <lineage>
        <taxon>Bacteria</taxon>
        <taxon>Bacteria division WOR-3</taxon>
    </lineage>
</organism>
<evidence type="ECO:0000313" key="4">
    <source>
        <dbReference type="EMBL" id="HEN27453.1"/>
    </source>
</evidence>
<proteinExistence type="inferred from homology"/>
<reference evidence="4" key="1">
    <citation type="journal article" date="2020" name="mSystems">
        <title>Genome- and Community-Level Interaction Insights into Carbon Utilization and Element Cycling Functions of Hydrothermarchaeota in Hydrothermal Sediment.</title>
        <authorList>
            <person name="Zhou Z."/>
            <person name="Liu Y."/>
            <person name="Xu W."/>
            <person name="Pan J."/>
            <person name="Luo Z.H."/>
            <person name="Li M."/>
        </authorList>
    </citation>
    <scope>NUCLEOTIDE SEQUENCE [LARGE SCALE GENOMIC DNA]</scope>
    <source>
        <strain evidence="4">SpSt-34</strain>
        <strain evidence="5">SpSt-69</strain>
    </source>
</reference>
<evidence type="ECO:0000259" key="3">
    <source>
        <dbReference type="Pfam" id="PF17782"/>
    </source>
</evidence>
<dbReference type="InterPro" id="IPR041614">
    <property type="entry name" value="DprA_WH"/>
</dbReference>
<dbReference type="InterPro" id="IPR003488">
    <property type="entry name" value="DprA"/>
</dbReference>
<evidence type="ECO:0000313" key="5">
    <source>
        <dbReference type="EMBL" id="HGL18413.1"/>
    </source>
</evidence>
<sequence>MEYVFTLSSIQGIGVVYYKRLVSRFGTARKVFEASFQELKEIVPEKIATQIKSVNLELSLKTASAFIEKGIKCIDFTFKEYPETFKIKEIFPPVIFYKGKLPSPEERKIALVGTRKPTNYGIWVTRKLCKELTENKFHIVSGGARGIDTEAHKTALNNGGETTAILGCGIDVVYPPENRPLFEKIVQKGCLISEFFPGTKPLKENFPRRNRLIAGLADCILVVEAGEKSGALITVRWALELGKEVYAVPGPINSPASTGTNKLIKEGAKPITCVEDILEDFGMENPKKVKQDFSEPLTELEKLVFEKISHEPKHFDELVSLTGLIVPDLLSILFQLEIKGLISELPGKFYTRNN</sequence>
<dbReference type="PANTHER" id="PTHR43022">
    <property type="entry name" value="PROTEIN SMF"/>
    <property type="match status" value="1"/>
</dbReference>
<evidence type="ECO:0000259" key="2">
    <source>
        <dbReference type="Pfam" id="PF02481"/>
    </source>
</evidence>
<dbReference type="PANTHER" id="PTHR43022:SF1">
    <property type="entry name" value="PROTEIN SMF"/>
    <property type="match status" value="1"/>
</dbReference>
<dbReference type="SUPFAM" id="SSF102405">
    <property type="entry name" value="MCP/YpsA-like"/>
    <property type="match status" value="1"/>
</dbReference>
<name>A0A7C2P043_UNCW3</name>
<dbReference type="GO" id="GO:0009294">
    <property type="term" value="P:DNA-mediated transformation"/>
    <property type="evidence" value="ECO:0007669"/>
    <property type="project" value="InterPro"/>
</dbReference>
<evidence type="ECO:0000256" key="1">
    <source>
        <dbReference type="ARBA" id="ARBA00006525"/>
    </source>
</evidence>